<proteinExistence type="predicted"/>
<sequence>MKKLQLKNANLQQINKKWRERRLSLHFFNSQGLLTTVCKGLFT</sequence>
<evidence type="ECO:0000313" key="2">
    <source>
        <dbReference type="Proteomes" id="UP000016511"/>
    </source>
</evidence>
<protein>
    <submittedName>
        <fullName evidence="1">Uncharacterized protein</fullName>
    </submittedName>
</protein>
<name>U1Y4Q4_ANEAE</name>
<organism evidence="1 2">
    <name type="scientific">Aneurinibacillus aneurinilyticus ATCC 12856</name>
    <dbReference type="NCBI Taxonomy" id="649747"/>
    <lineage>
        <taxon>Bacteria</taxon>
        <taxon>Bacillati</taxon>
        <taxon>Bacillota</taxon>
        <taxon>Bacilli</taxon>
        <taxon>Bacillales</taxon>
        <taxon>Paenibacillaceae</taxon>
        <taxon>Aneurinibacillus group</taxon>
        <taxon>Aneurinibacillus</taxon>
    </lineage>
</organism>
<dbReference type="STRING" id="649747.HMPREF0083_04795"/>
<dbReference type="EMBL" id="AWSJ01000294">
    <property type="protein sequence ID" value="ERI07152.1"/>
    <property type="molecule type" value="Genomic_DNA"/>
</dbReference>
<gene>
    <name evidence="1" type="ORF">HMPREF0083_04795</name>
</gene>
<evidence type="ECO:0000313" key="1">
    <source>
        <dbReference type="EMBL" id="ERI07152.1"/>
    </source>
</evidence>
<comment type="caution">
    <text evidence="1">The sequence shown here is derived from an EMBL/GenBank/DDBJ whole genome shotgun (WGS) entry which is preliminary data.</text>
</comment>
<dbReference type="AlphaFoldDB" id="U1Y4Q4"/>
<reference evidence="1 2" key="1">
    <citation type="submission" date="2013-08" db="EMBL/GenBank/DDBJ databases">
        <authorList>
            <person name="Weinstock G."/>
            <person name="Sodergren E."/>
            <person name="Wylie T."/>
            <person name="Fulton L."/>
            <person name="Fulton R."/>
            <person name="Fronick C."/>
            <person name="O'Laughlin M."/>
            <person name="Godfrey J."/>
            <person name="Miner T."/>
            <person name="Herter B."/>
            <person name="Appelbaum E."/>
            <person name="Cordes M."/>
            <person name="Lek S."/>
            <person name="Wollam A."/>
            <person name="Pepin K.H."/>
            <person name="Palsikar V.B."/>
            <person name="Mitreva M."/>
            <person name="Wilson R.K."/>
        </authorList>
    </citation>
    <scope>NUCLEOTIDE SEQUENCE [LARGE SCALE GENOMIC DNA]</scope>
    <source>
        <strain evidence="1 2">ATCC 12856</strain>
    </source>
</reference>
<accession>U1Y4Q4</accession>
<dbReference type="HOGENOM" id="CLU_3228896_0_0_9"/>
<dbReference type="Proteomes" id="UP000016511">
    <property type="component" value="Unassembled WGS sequence"/>
</dbReference>
<keyword evidence="2" id="KW-1185">Reference proteome</keyword>